<evidence type="ECO:0000256" key="1">
    <source>
        <dbReference type="SAM" id="Phobius"/>
    </source>
</evidence>
<keyword evidence="3" id="KW-1185">Reference proteome</keyword>
<reference evidence="2" key="1">
    <citation type="submission" date="2023-02" db="EMBL/GenBank/DDBJ databases">
        <title>Genome sequence of Hyphococcus flavus.</title>
        <authorList>
            <person name="Rong J.-C."/>
            <person name="Zhao Q."/>
            <person name="Yi M."/>
            <person name="Wu J.-Y."/>
        </authorList>
    </citation>
    <scope>NUCLEOTIDE SEQUENCE</scope>
    <source>
        <strain evidence="2">MCCC 1K03223</strain>
    </source>
</reference>
<organism evidence="2 3">
    <name type="scientific">Hyphococcus flavus</name>
    <dbReference type="NCBI Taxonomy" id="1866326"/>
    <lineage>
        <taxon>Bacteria</taxon>
        <taxon>Pseudomonadati</taxon>
        <taxon>Pseudomonadota</taxon>
        <taxon>Alphaproteobacteria</taxon>
        <taxon>Parvularculales</taxon>
        <taxon>Parvularculaceae</taxon>
        <taxon>Hyphococcus</taxon>
    </lineage>
</organism>
<feature type="transmembrane region" description="Helical" evidence="1">
    <location>
        <begin position="50"/>
        <end position="72"/>
    </location>
</feature>
<dbReference type="AlphaFoldDB" id="A0AAE9ZBC0"/>
<proteinExistence type="predicted"/>
<dbReference type="Proteomes" id="UP001214043">
    <property type="component" value="Chromosome"/>
</dbReference>
<dbReference type="KEGG" id="hfl:PUV54_15970"/>
<dbReference type="EMBL" id="CP118166">
    <property type="protein sequence ID" value="WDI31448.1"/>
    <property type="molecule type" value="Genomic_DNA"/>
</dbReference>
<keyword evidence="1" id="KW-0812">Transmembrane</keyword>
<sequence>MTDEATQRLQDAEEHKKSYDGIMGAATEVGVPGALGLTMMFTSLVMANGVLLSILAGVAVYVLSHIIVKMFFSHH</sequence>
<accession>A0AAE9ZBC0</accession>
<dbReference type="RefSeq" id="WP_274493337.1">
    <property type="nucleotide sequence ID" value="NZ_CP118166.1"/>
</dbReference>
<name>A0AAE9ZBC0_9PROT</name>
<keyword evidence="1" id="KW-1133">Transmembrane helix</keyword>
<keyword evidence="1" id="KW-0472">Membrane</keyword>
<protein>
    <submittedName>
        <fullName evidence="2">Uncharacterized protein</fullName>
    </submittedName>
</protein>
<evidence type="ECO:0000313" key="2">
    <source>
        <dbReference type="EMBL" id="WDI31448.1"/>
    </source>
</evidence>
<evidence type="ECO:0000313" key="3">
    <source>
        <dbReference type="Proteomes" id="UP001214043"/>
    </source>
</evidence>
<gene>
    <name evidence="2" type="ORF">PUV54_15970</name>
</gene>